<evidence type="ECO:0000313" key="6">
    <source>
        <dbReference type="EMBL" id="MFC7307912.1"/>
    </source>
</evidence>
<dbReference type="InterPro" id="IPR013815">
    <property type="entry name" value="ATP_grasp_subdomain_1"/>
</dbReference>
<proteinExistence type="predicted"/>
<gene>
    <name evidence="6" type="ORF">ACFQVC_27255</name>
</gene>
<sequence>MSSQGNRTVFYFFDSASSIRAFDRLRFPHERDGLKLTTVCVTSDDVIPASHHSDAFDHIFVLPAHPSPYDPCCLDAGAAMECVTQVCGPDFRPEAVSVVSCGEYTALVAAQVREKLGIPGPSVNEATGFRDKLRMKEVVGASVTTPKNLPFQRARFLREREAYLDHLLTELGSPFIIKPTNMASSSGVRKVHSSANAADVHAVLQQHQGEFEAEEYVVGEQYHCETLYHDGRLLASFVSRFNSSMLDMMSGRTVGSLPVPLSDPVGRKVSECSHLASLALGARNGVTHTEVMVRPDGTVVFIETASRAPGGDVVGRYVESFGVDILEIDQRIKSGVPYELAVTERNRYSFWAYVPKPDGVIADLKLPDLSSTIDVTWFVTPGERTQRSASFEEPAALLIVGGDDYSRVSADFASVLDFEFITVHAGA</sequence>
<dbReference type="Gene3D" id="3.30.1490.20">
    <property type="entry name" value="ATP-grasp fold, A domain"/>
    <property type="match status" value="1"/>
</dbReference>
<dbReference type="SUPFAM" id="SSF56059">
    <property type="entry name" value="Glutathione synthetase ATP-binding domain-like"/>
    <property type="match status" value="1"/>
</dbReference>
<keyword evidence="2 4" id="KW-0547">Nucleotide-binding</keyword>
<evidence type="ECO:0000259" key="5">
    <source>
        <dbReference type="PROSITE" id="PS50975"/>
    </source>
</evidence>
<evidence type="ECO:0000256" key="1">
    <source>
        <dbReference type="ARBA" id="ARBA00022598"/>
    </source>
</evidence>
<dbReference type="RefSeq" id="WP_381835405.1">
    <property type="nucleotide sequence ID" value="NZ_JBHTCF010000013.1"/>
</dbReference>
<dbReference type="Gene3D" id="3.40.50.20">
    <property type="match status" value="1"/>
</dbReference>
<keyword evidence="7" id="KW-1185">Reference proteome</keyword>
<comment type="caution">
    <text evidence="6">The sequence shown here is derived from an EMBL/GenBank/DDBJ whole genome shotgun (WGS) entry which is preliminary data.</text>
</comment>
<name>A0ABW2JRF4_9ACTN</name>
<evidence type="ECO:0000256" key="2">
    <source>
        <dbReference type="ARBA" id="ARBA00022741"/>
    </source>
</evidence>
<protein>
    <submittedName>
        <fullName evidence="6">Acetyl-CoA carboxylase biotin carboxylase subunit family protein</fullName>
    </submittedName>
</protein>
<dbReference type="InterPro" id="IPR011761">
    <property type="entry name" value="ATP-grasp"/>
</dbReference>
<keyword evidence="3 4" id="KW-0067">ATP-binding</keyword>
<keyword evidence="1" id="KW-0436">Ligase</keyword>
<dbReference type="Gene3D" id="3.30.470.20">
    <property type="entry name" value="ATP-grasp fold, B domain"/>
    <property type="match status" value="1"/>
</dbReference>
<dbReference type="EMBL" id="JBHTCF010000013">
    <property type="protein sequence ID" value="MFC7307912.1"/>
    <property type="molecule type" value="Genomic_DNA"/>
</dbReference>
<dbReference type="PROSITE" id="PS50975">
    <property type="entry name" value="ATP_GRASP"/>
    <property type="match status" value="1"/>
</dbReference>
<dbReference type="PANTHER" id="PTHR43585">
    <property type="entry name" value="FUMIPYRROLE BIOSYNTHESIS PROTEIN C"/>
    <property type="match status" value="1"/>
</dbReference>
<dbReference type="InterPro" id="IPR052032">
    <property type="entry name" value="ATP-dep_AA_Ligase"/>
</dbReference>
<dbReference type="PANTHER" id="PTHR43585:SF2">
    <property type="entry name" value="ATP-GRASP ENZYME FSQD"/>
    <property type="match status" value="1"/>
</dbReference>
<feature type="domain" description="ATP-grasp" evidence="5">
    <location>
        <begin position="141"/>
        <end position="334"/>
    </location>
</feature>
<evidence type="ECO:0000313" key="7">
    <source>
        <dbReference type="Proteomes" id="UP001596523"/>
    </source>
</evidence>
<reference evidence="7" key="1">
    <citation type="journal article" date="2019" name="Int. J. Syst. Evol. Microbiol.">
        <title>The Global Catalogue of Microorganisms (GCM) 10K type strain sequencing project: providing services to taxonomists for standard genome sequencing and annotation.</title>
        <authorList>
            <consortium name="The Broad Institute Genomics Platform"/>
            <consortium name="The Broad Institute Genome Sequencing Center for Infectious Disease"/>
            <person name="Wu L."/>
            <person name="Ma J."/>
        </authorList>
    </citation>
    <scope>NUCLEOTIDE SEQUENCE [LARGE SCALE GENOMIC DNA]</scope>
    <source>
        <strain evidence="7">SYNS20</strain>
    </source>
</reference>
<dbReference type="Pfam" id="PF13535">
    <property type="entry name" value="ATP-grasp_4"/>
    <property type="match status" value="1"/>
</dbReference>
<organism evidence="6 7">
    <name type="scientific">Streptomyces monticola</name>
    <dbReference type="NCBI Taxonomy" id="2666263"/>
    <lineage>
        <taxon>Bacteria</taxon>
        <taxon>Bacillati</taxon>
        <taxon>Actinomycetota</taxon>
        <taxon>Actinomycetes</taxon>
        <taxon>Kitasatosporales</taxon>
        <taxon>Streptomycetaceae</taxon>
        <taxon>Streptomyces</taxon>
    </lineage>
</organism>
<evidence type="ECO:0000256" key="3">
    <source>
        <dbReference type="ARBA" id="ARBA00022840"/>
    </source>
</evidence>
<evidence type="ECO:0000256" key="4">
    <source>
        <dbReference type="PROSITE-ProRule" id="PRU00409"/>
    </source>
</evidence>
<dbReference type="Proteomes" id="UP001596523">
    <property type="component" value="Unassembled WGS sequence"/>
</dbReference>
<accession>A0ABW2JRF4</accession>